<protein>
    <submittedName>
        <fullName evidence="1">Uncharacterized protein</fullName>
    </submittedName>
</protein>
<evidence type="ECO:0000313" key="1">
    <source>
        <dbReference type="EMBL" id="KAA6382549.1"/>
    </source>
</evidence>
<accession>A0A5J4VJI8</accession>
<reference evidence="1 2" key="1">
    <citation type="submission" date="2019-03" db="EMBL/GenBank/DDBJ databases">
        <title>Single cell metagenomics reveals metabolic interactions within the superorganism composed of flagellate Streblomastix strix and complex community of Bacteroidetes bacteria on its surface.</title>
        <authorList>
            <person name="Treitli S.C."/>
            <person name="Kolisko M."/>
            <person name="Husnik F."/>
            <person name="Keeling P."/>
            <person name="Hampl V."/>
        </authorList>
    </citation>
    <scope>NUCLEOTIDE SEQUENCE [LARGE SCALE GENOMIC DNA]</scope>
    <source>
        <strain evidence="1">ST1C</strain>
    </source>
</reference>
<sequence>MTGQKTRDTKGCSTDGQLDRLRFYPQFDINHTEMILLSINFRRQLFSVLSCLFCHNKHFTLILHGQ</sequence>
<dbReference type="EMBL" id="SNRW01006723">
    <property type="protein sequence ID" value="KAA6382549.1"/>
    <property type="molecule type" value="Genomic_DNA"/>
</dbReference>
<dbReference type="Proteomes" id="UP000324800">
    <property type="component" value="Unassembled WGS sequence"/>
</dbReference>
<evidence type="ECO:0000313" key="2">
    <source>
        <dbReference type="Proteomes" id="UP000324800"/>
    </source>
</evidence>
<comment type="caution">
    <text evidence="1">The sequence shown here is derived from an EMBL/GenBank/DDBJ whole genome shotgun (WGS) entry which is preliminary data.</text>
</comment>
<organism evidence="1 2">
    <name type="scientific">Streblomastix strix</name>
    <dbReference type="NCBI Taxonomy" id="222440"/>
    <lineage>
        <taxon>Eukaryota</taxon>
        <taxon>Metamonada</taxon>
        <taxon>Preaxostyla</taxon>
        <taxon>Oxymonadida</taxon>
        <taxon>Streblomastigidae</taxon>
        <taxon>Streblomastix</taxon>
    </lineage>
</organism>
<gene>
    <name evidence="1" type="ORF">EZS28_021925</name>
</gene>
<name>A0A5J4VJI8_9EUKA</name>
<proteinExistence type="predicted"/>
<dbReference type="AlphaFoldDB" id="A0A5J4VJI8"/>